<protein>
    <submittedName>
        <fullName evidence="1">Uncharacterized protein</fullName>
    </submittedName>
</protein>
<proteinExistence type="predicted"/>
<dbReference type="PANTHER" id="PTHR34452">
    <property type="entry name" value="MYOSIN HEAVY CHAIN-RELATED PROTEIN"/>
    <property type="match status" value="1"/>
</dbReference>
<dbReference type="PANTHER" id="PTHR34452:SF1">
    <property type="entry name" value="SPORULATION-SPECIFIC PROTEIN"/>
    <property type="match status" value="1"/>
</dbReference>
<keyword evidence="2" id="KW-1185">Reference proteome</keyword>
<dbReference type="Proteomes" id="UP000215914">
    <property type="component" value="Chromosome 10"/>
</dbReference>
<organism evidence="1 2">
    <name type="scientific">Helianthus annuus</name>
    <name type="common">Common sunflower</name>
    <dbReference type="NCBI Taxonomy" id="4232"/>
    <lineage>
        <taxon>Eukaryota</taxon>
        <taxon>Viridiplantae</taxon>
        <taxon>Streptophyta</taxon>
        <taxon>Embryophyta</taxon>
        <taxon>Tracheophyta</taxon>
        <taxon>Spermatophyta</taxon>
        <taxon>Magnoliopsida</taxon>
        <taxon>eudicotyledons</taxon>
        <taxon>Gunneridae</taxon>
        <taxon>Pentapetalae</taxon>
        <taxon>asterids</taxon>
        <taxon>campanulids</taxon>
        <taxon>Asterales</taxon>
        <taxon>Asteraceae</taxon>
        <taxon>Asteroideae</taxon>
        <taxon>Heliantheae alliance</taxon>
        <taxon>Heliantheae</taxon>
        <taxon>Helianthus</taxon>
    </lineage>
</organism>
<accession>A0A251TN88</accession>
<reference evidence="2" key="1">
    <citation type="journal article" date="2017" name="Nature">
        <title>The sunflower genome provides insights into oil metabolism, flowering and Asterid evolution.</title>
        <authorList>
            <person name="Badouin H."/>
            <person name="Gouzy J."/>
            <person name="Grassa C.J."/>
            <person name="Murat F."/>
            <person name="Staton S.E."/>
            <person name="Cottret L."/>
            <person name="Lelandais-Briere C."/>
            <person name="Owens G.L."/>
            <person name="Carrere S."/>
            <person name="Mayjonade B."/>
            <person name="Legrand L."/>
            <person name="Gill N."/>
            <person name="Kane N.C."/>
            <person name="Bowers J.E."/>
            <person name="Hubner S."/>
            <person name="Bellec A."/>
            <person name="Berard A."/>
            <person name="Berges H."/>
            <person name="Blanchet N."/>
            <person name="Boniface M.C."/>
            <person name="Brunel D."/>
            <person name="Catrice O."/>
            <person name="Chaidir N."/>
            <person name="Claudel C."/>
            <person name="Donnadieu C."/>
            <person name="Faraut T."/>
            <person name="Fievet G."/>
            <person name="Helmstetter N."/>
            <person name="King M."/>
            <person name="Knapp S.J."/>
            <person name="Lai Z."/>
            <person name="Le Paslier M.C."/>
            <person name="Lippi Y."/>
            <person name="Lorenzon L."/>
            <person name="Mandel J.R."/>
            <person name="Marage G."/>
            <person name="Marchand G."/>
            <person name="Marquand E."/>
            <person name="Bret-Mestries E."/>
            <person name="Morien E."/>
            <person name="Nambeesan S."/>
            <person name="Nguyen T."/>
            <person name="Pegot-Espagnet P."/>
            <person name="Pouilly N."/>
            <person name="Raftis F."/>
            <person name="Sallet E."/>
            <person name="Schiex T."/>
            <person name="Thomas J."/>
            <person name="Vandecasteele C."/>
            <person name="Vares D."/>
            <person name="Vear F."/>
            <person name="Vautrin S."/>
            <person name="Crespi M."/>
            <person name="Mangin B."/>
            <person name="Burke J.M."/>
            <person name="Salse J."/>
            <person name="Munos S."/>
            <person name="Vincourt P."/>
            <person name="Rieseberg L.H."/>
            <person name="Langlade N.B."/>
        </authorList>
    </citation>
    <scope>NUCLEOTIDE SEQUENCE [LARGE SCALE GENOMIC DNA]</scope>
    <source>
        <strain evidence="2">cv. SF193</strain>
    </source>
</reference>
<evidence type="ECO:0000313" key="1">
    <source>
        <dbReference type="EMBL" id="OTG11471.1"/>
    </source>
</evidence>
<gene>
    <name evidence="1" type="ORF">HannXRQ_Chr10g0299081</name>
</gene>
<dbReference type="AlphaFoldDB" id="A0A251TN88"/>
<dbReference type="InParanoid" id="A0A251TN88"/>
<evidence type="ECO:0000313" key="2">
    <source>
        <dbReference type="Proteomes" id="UP000215914"/>
    </source>
</evidence>
<dbReference type="EMBL" id="CM007899">
    <property type="protein sequence ID" value="OTG11471.1"/>
    <property type="molecule type" value="Genomic_DNA"/>
</dbReference>
<sequence>MFPCLTLDRYWFIQLSNREIVSRVRISNSCVVLVCATMSRVAKWKIEKAKVKVVFRLQFHATNIPQHGWEKYLYLLFLQKPGRLPQRLAKQM</sequence>
<name>A0A251TN88_HELAN</name>